<feature type="transmembrane region" description="Helical" evidence="1">
    <location>
        <begin position="192"/>
        <end position="211"/>
    </location>
</feature>
<comment type="caution">
    <text evidence="2">The sequence shown here is derived from an EMBL/GenBank/DDBJ whole genome shotgun (WGS) entry which is preliminary data.</text>
</comment>
<dbReference type="Proteomes" id="UP000228503">
    <property type="component" value="Unassembled WGS sequence"/>
</dbReference>
<evidence type="ECO:0000313" key="3">
    <source>
        <dbReference type="Proteomes" id="UP000228503"/>
    </source>
</evidence>
<evidence type="ECO:0000256" key="1">
    <source>
        <dbReference type="SAM" id="Phobius"/>
    </source>
</evidence>
<keyword evidence="1" id="KW-0812">Transmembrane</keyword>
<feature type="transmembrane region" description="Helical" evidence="1">
    <location>
        <begin position="44"/>
        <end position="63"/>
    </location>
</feature>
<reference evidence="3" key="1">
    <citation type="submission" date="2017-09" db="EMBL/GenBank/DDBJ databases">
        <title>Depth-based differentiation of microbial function through sediment-hosted aquifers and enrichment of novel symbionts in the deep terrestrial subsurface.</title>
        <authorList>
            <person name="Probst A.J."/>
            <person name="Ladd B."/>
            <person name="Jarett J.K."/>
            <person name="Geller-Mcgrath D.E."/>
            <person name="Sieber C.M.K."/>
            <person name="Emerson J.B."/>
            <person name="Anantharaman K."/>
            <person name="Thomas B.C."/>
            <person name="Malmstrom R."/>
            <person name="Stieglmeier M."/>
            <person name="Klingl A."/>
            <person name="Woyke T."/>
            <person name="Ryan C.M."/>
            <person name="Banfield J.F."/>
        </authorList>
    </citation>
    <scope>NUCLEOTIDE SEQUENCE [LARGE SCALE GENOMIC DNA]</scope>
</reference>
<proteinExistence type="predicted"/>
<organism evidence="2 3">
    <name type="scientific">Candidatus Roizmanbacteria bacterium CG_4_10_14_0_2_um_filter_39_13</name>
    <dbReference type="NCBI Taxonomy" id="1974825"/>
    <lineage>
        <taxon>Bacteria</taxon>
        <taxon>Candidatus Roizmaniibacteriota</taxon>
    </lineage>
</organism>
<evidence type="ECO:0008006" key="4">
    <source>
        <dbReference type="Google" id="ProtNLM"/>
    </source>
</evidence>
<dbReference type="AlphaFoldDB" id="A0A2M7TXG4"/>
<gene>
    <name evidence="2" type="ORF">COY16_04105</name>
</gene>
<keyword evidence="1" id="KW-1133">Transmembrane helix</keyword>
<accession>A0A2M7TXG4</accession>
<feature type="transmembrane region" description="Helical" evidence="1">
    <location>
        <begin position="133"/>
        <end position="152"/>
    </location>
</feature>
<protein>
    <recommendedName>
        <fullName evidence="4">Glycosyltransferase RgtA/B/C/D-like domain-containing protein</fullName>
    </recommendedName>
</protein>
<evidence type="ECO:0000313" key="2">
    <source>
        <dbReference type="EMBL" id="PIZ62517.1"/>
    </source>
</evidence>
<keyword evidence="1" id="KW-0472">Membrane</keyword>
<feature type="non-terminal residue" evidence="2">
    <location>
        <position position="1"/>
    </location>
</feature>
<name>A0A2M7TXG4_9BACT</name>
<feature type="transmembrane region" description="Helical" evidence="1">
    <location>
        <begin position="164"/>
        <end position="180"/>
    </location>
</feature>
<feature type="transmembrane region" description="Helical" evidence="1">
    <location>
        <begin position="108"/>
        <end position="126"/>
    </location>
</feature>
<dbReference type="EMBL" id="PFOB01000053">
    <property type="protein sequence ID" value="PIZ62517.1"/>
    <property type="molecule type" value="Genomic_DNA"/>
</dbReference>
<feature type="transmembrane region" description="Helical" evidence="1">
    <location>
        <begin position="6"/>
        <end position="23"/>
    </location>
</feature>
<sequence>IASWHSQPLIVMAALYGLYWIVAEARSNIYMNFLKETIRIITTGKTIVIVTSLTILAVIPYVYNLYFFGVLSPWSIFEDGWTKMNGFGIQNMSPWKLYEQLFDLNMGVFWYAPLLVVLATIVLWKLKFDRRIQFLTFGMILTAFAFQTNPAWHYGTAGFGPSRHAVFLIPFFIFLVVVGFQKIPKSMEIGLFGLSLLLFQWYSVSMNGYFVPDFTRVLYHNDYAKYVLNNYPELYNPTPEIFIDRSLHSDPQEPRSASYEHNGFCKKAYILSYDTDLIQEQCGFVPSKVENELWNLPKERSLEGIYVNY</sequence>